<dbReference type="AlphaFoldDB" id="A0A2P5CU00"/>
<evidence type="ECO:0000256" key="1">
    <source>
        <dbReference type="SAM" id="MobiDB-lite"/>
    </source>
</evidence>
<proteinExistence type="predicted"/>
<comment type="caution">
    <text evidence="2">The sequence shown here is derived from an EMBL/GenBank/DDBJ whole genome shotgun (WGS) entry which is preliminary data.</text>
</comment>
<protein>
    <submittedName>
        <fullName evidence="2">Uncharacterized protein</fullName>
    </submittedName>
</protein>
<gene>
    <name evidence="2" type="ORF">PanWU01x14_124950</name>
</gene>
<keyword evidence="3" id="KW-1185">Reference proteome</keyword>
<feature type="compositionally biased region" description="Pro residues" evidence="1">
    <location>
        <begin position="65"/>
        <end position="80"/>
    </location>
</feature>
<name>A0A2P5CU00_PARAD</name>
<accession>A0A2P5CU00</accession>
<feature type="non-terminal residue" evidence="2">
    <location>
        <position position="1"/>
    </location>
</feature>
<feature type="compositionally biased region" description="Basic and acidic residues" evidence="1">
    <location>
        <begin position="40"/>
        <end position="52"/>
    </location>
</feature>
<dbReference type="EMBL" id="JXTB01000096">
    <property type="protein sequence ID" value="PON64426.1"/>
    <property type="molecule type" value="Genomic_DNA"/>
</dbReference>
<dbReference type="Proteomes" id="UP000237105">
    <property type="component" value="Unassembled WGS sequence"/>
</dbReference>
<evidence type="ECO:0000313" key="2">
    <source>
        <dbReference type="EMBL" id="PON64426.1"/>
    </source>
</evidence>
<reference evidence="3" key="1">
    <citation type="submission" date="2016-06" db="EMBL/GenBank/DDBJ databases">
        <title>Parallel loss of symbiosis genes in relatives of nitrogen-fixing non-legume Parasponia.</title>
        <authorList>
            <person name="Van Velzen R."/>
            <person name="Holmer R."/>
            <person name="Bu F."/>
            <person name="Rutten L."/>
            <person name="Van Zeijl A."/>
            <person name="Liu W."/>
            <person name="Santuari L."/>
            <person name="Cao Q."/>
            <person name="Sharma T."/>
            <person name="Shen D."/>
            <person name="Roswanjaya Y."/>
            <person name="Wardhani T."/>
            <person name="Kalhor M.S."/>
            <person name="Jansen J."/>
            <person name="Van den Hoogen J."/>
            <person name="Gungor B."/>
            <person name="Hartog M."/>
            <person name="Hontelez J."/>
            <person name="Verver J."/>
            <person name="Yang W.-C."/>
            <person name="Schijlen E."/>
            <person name="Repin R."/>
            <person name="Schilthuizen M."/>
            <person name="Schranz E."/>
            <person name="Heidstra R."/>
            <person name="Miyata K."/>
            <person name="Fedorova E."/>
            <person name="Kohlen W."/>
            <person name="Bisseling T."/>
            <person name="Smit S."/>
            <person name="Geurts R."/>
        </authorList>
    </citation>
    <scope>NUCLEOTIDE SEQUENCE [LARGE SCALE GENOMIC DNA]</scope>
    <source>
        <strain evidence="3">cv. WU1-14</strain>
    </source>
</reference>
<sequence length="80" mass="9144">NEGKEHYNAITLRCGKELLKTVEKPTSLSKPIFEEVVMEEQAKKNNREKPIEDESIGSPSTSPSKPYPYNPPLPFPQRFQ</sequence>
<organism evidence="2 3">
    <name type="scientific">Parasponia andersonii</name>
    <name type="common">Sponia andersonii</name>
    <dbReference type="NCBI Taxonomy" id="3476"/>
    <lineage>
        <taxon>Eukaryota</taxon>
        <taxon>Viridiplantae</taxon>
        <taxon>Streptophyta</taxon>
        <taxon>Embryophyta</taxon>
        <taxon>Tracheophyta</taxon>
        <taxon>Spermatophyta</taxon>
        <taxon>Magnoliopsida</taxon>
        <taxon>eudicotyledons</taxon>
        <taxon>Gunneridae</taxon>
        <taxon>Pentapetalae</taxon>
        <taxon>rosids</taxon>
        <taxon>fabids</taxon>
        <taxon>Rosales</taxon>
        <taxon>Cannabaceae</taxon>
        <taxon>Parasponia</taxon>
    </lineage>
</organism>
<evidence type="ECO:0000313" key="3">
    <source>
        <dbReference type="Proteomes" id="UP000237105"/>
    </source>
</evidence>
<feature type="region of interest" description="Disordered" evidence="1">
    <location>
        <begin position="39"/>
        <end position="80"/>
    </location>
</feature>